<keyword evidence="1" id="KW-0812">Transmembrane</keyword>
<sequence length="156" mass="16498">MRRLAAAAARPRRALFRRPLTDRGSGAIVVVFFALVVLGLAAFVVDGGLSIAQRERAADIAEQAARYAVQDLDEEALRAGVTPVPVNIGNCANRVAEYAASVELTSASVSRSSCTPLAANRVLVDIEVTYRPVFSGMFYSRPLTVSGTATAEARTG</sequence>
<protein>
    <submittedName>
        <fullName evidence="3">Pilus assembly protein TadG-related protein</fullName>
    </submittedName>
</protein>
<evidence type="ECO:0000313" key="4">
    <source>
        <dbReference type="Proteomes" id="UP001501303"/>
    </source>
</evidence>
<comment type="caution">
    <text evidence="3">The sequence shown here is derived from an EMBL/GenBank/DDBJ whole genome shotgun (WGS) entry which is preliminary data.</text>
</comment>
<keyword evidence="4" id="KW-1185">Reference proteome</keyword>
<dbReference type="Proteomes" id="UP001501303">
    <property type="component" value="Unassembled WGS sequence"/>
</dbReference>
<proteinExistence type="predicted"/>
<dbReference type="EMBL" id="BAAAMJ010000010">
    <property type="protein sequence ID" value="GAA1903389.1"/>
    <property type="molecule type" value="Genomic_DNA"/>
</dbReference>
<evidence type="ECO:0000313" key="3">
    <source>
        <dbReference type="EMBL" id="GAA1903389.1"/>
    </source>
</evidence>
<feature type="transmembrane region" description="Helical" evidence="1">
    <location>
        <begin position="24"/>
        <end position="45"/>
    </location>
</feature>
<reference evidence="3 4" key="1">
    <citation type="journal article" date="2019" name="Int. J. Syst. Evol. Microbiol.">
        <title>The Global Catalogue of Microorganisms (GCM) 10K type strain sequencing project: providing services to taxonomists for standard genome sequencing and annotation.</title>
        <authorList>
            <consortium name="The Broad Institute Genomics Platform"/>
            <consortium name="The Broad Institute Genome Sequencing Center for Infectious Disease"/>
            <person name="Wu L."/>
            <person name="Ma J."/>
        </authorList>
    </citation>
    <scope>NUCLEOTIDE SEQUENCE [LARGE SCALE GENOMIC DNA]</scope>
    <source>
        <strain evidence="3 4">JCM 13581</strain>
    </source>
</reference>
<name>A0ABN2NWF0_9ACTN</name>
<evidence type="ECO:0000256" key="1">
    <source>
        <dbReference type="SAM" id="Phobius"/>
    </source>
</evidence>
<keyword evidence="1" id="KW-1133">Transmembrane helix</keyword>
<accession>A0ABN2NWF0</accession>
<keyword evidence="1" id="KW-0472">Membrane</keyword>
<dbReference type="RefSeq" id="WP_344259427.1">
    <property type="nucleotide sequence ID" value="NZ_BAAAMJ010000010.1"/>
</dbReference>
<organism evidence="3 4">
    <name type="scientific">Streptomyces sodiiphilus</name>
    <dbReference type="NCBI Taxonomy" id="226217"/>
    <lineage>
        <taxon>Bacteria</taxon>
        <taxon>Bacillati</taxon>
        <taxon>Actinomycetota</taxon>
        <taxon>Actinomycetes</taxon>
        <taxon>Kitasatosporales</taxon>
        <taxon>Streptomycetaceae</taxon>
        <taxon>Streptomyces</taxon>
    </lineage>
</organism>
<dbReference type="Pfam" id="PF13400">
    <property type="entry name" value="Tad"/>
    <property type="match status" value="1"/>
</dbReference>
<gene>
    <name evidence="3" type="ORF">GCM10009716_11720</name>
</gene>
<evidence type="ECO:0000259" key="2">
    <source>
        <dbReference type="Pfam" id="PF13400"/>
    </source>
</evidence>
<feature type="domain" description="Putative Flp pilus-assembly TadG-like N-terminal" evidence="2">
    <location>
        <begin position="24"/>
        <end position="71"/>
    </location>
</feature>
<dbReference type="InterPro" id="IPR028087">
    <property type="entry name" value="Tad_N"/>
</dbReference>